<name>A0A2J6RRZ6_HYAVF</name>
<proteinExistence type="predicted"/>
<dbReference type="EMBL" id="KZ613944">
    <property type="protein sequence ID" value="PMD41287.1"/>
    <property type="molecule type" value="Genomic_DNA"/>
</dbReference>
<keyword evidence="3" id="KW-1185">Reference proteome</keyword>
<reference evidence="2 3" key="1">
    <citation type="submission" date="2016-04" db="EMBL/GenBank/DDBJ databases">
        <title>A degradative enzymes factory behind the ericoid mycorrhizal symbiosis.</title>
        <authorList>
            <consortium name="DOE Joint Genome Institute"/>
            <person name="Martino E."/>
            <person name="Morin E."/>
            <person name="Grelet G."/>
            <person name="Kuo A."/>
            <person name="Kohler A."/>
            <person name="Daghino S."/>
            <person name="Barry K."/>
            <person name="Choi C."/>
            <person name="Cichocki N."/>
            <person name="Clum A."/>
            <person name="Copeland A."/>
            <person name="Hainaut M."/>
            <person name="Haridas S."/>
            <person name="Labutti K."/>
            <person name="Lindquist E."/>
            <person name="Lipzen A."/>
            <person name="Khouja H.-R."/>
            <person name="Murat C."/>
            <person name="Ohm R."/>
            <person name="Olson A."/>
            <person name="Spatafora J."/>
            <person name="Veneault-Fourrey C."/>
            <person name="Henrissat B."/>
            <person name="Grigoriev I."/>
            <person name="Martin F."/>
            <person name="Perotto S."/>
        </authorList>
    </citation>
    <scope>NUCLEOTIDE SEQUENCE [LARGE SCALE GENOMIC DNA]</scope>
    <source>
        <strain evidence="2 3">F</strain>
    </source>
</reference>
<dbReference type="AlphaFoldDB" id="A0A2J6RRZ6"/>
<protein>
    <submittedName>
        <fullName evidence="2">Uncharacterized protein</fullName>
    </submittedName>
</protein>
<dbReference type="Proteomes" id="UP000235786">
    <property type="component" value="Unassembled WGS sequence"/>
</dbReference>
<gene>
    <name evidence="2" type="ORF">L207DRAFT_511183</name>
</gene>
<organism evidence="2 3">
    <name type="scientific">Hyaloscypha variabilis (strain UAMH 11265 / GT02V1 / F)</name>
    <name type="common">Meliniomyces variabilis</name>
    <dbReference type="NCBI Taxonomy" id="1149755"/>
    <lineage>
        <taxon>Eukaryota</taxon>
        <taxon>Fungi</taxon>
        <taxon>Dikarya</taxon>
        <taxon>Ascomycota</taxon>
        <taxon>Pezizomycotina</taxon>
        <taxon>Leotiomycetes</taxon>
        <taxon>Helotiales</taxon>
        <taxon>Hyaloscyphaceae</taxon>
        <taxon>Hyaloscypha</taxon>
        <taxon>Hyaloscypha variabilis</taxon>
    </lineage>
</organism>
<feature type="region of interest" description="Disordered" evidence="1">
    <location>
        <begin position="61"/>
        <end position="91"/>
    </location>
</feature>
<evidence type="ECO:0000256" key="1">
    <source>
        <dbReference type="SAM" id="MobiDB-lite"/>
    </source>
</evidence>
<sequence>MSSQLESPRKCAGEDPCEISSLPWGHIGPQEGGCFGDSGEACVGLSTRLVHLTQYLTTSPHLTSPHLTLTSPSPHPHLTSPHLTSLPISTT</sequence>
<accession>A0A2J6RRZ6</accession>
<evidence type="ECO:0000313" key="2">
    <source>
        <dbReference type="EMBL" id="PMD41287.1"/>
    </source>
</evidence>
<evidence type="ECO:0000313" key="3">
    <source>
        <dbReference type="Proteomes" id="UP000235786"/>
    </source>
</evidence>